<comment type="caution">
    <text evidence="7">The sequence shown here is derived from an EMBL/GenBank/DDBJ whole genome shotgun (WGS) entry which is preliminary data.</text>
</comment>
<proteinExistence type="predicted"/>
<dbReference type="GO" id="GO:0140359">
    <property type="term" value="F:ABC-type transporter activity"/>
    <property type="evidence" value="ECO:0007669"/>
    <property type="project" value="InterPro"/>
</dbReference>
<keyword evidence="2 5" id="KW-0812">Transmembrane</keyword>
<protein>
    <submittedName>
        <fullName evidence="7">ABC transporter</fullName>
    </submittedName>
</protein>
<feature type="transmembrane region" description="Helical" evidence="5">
    <location>
        <begin position="51"/>
        <end position="71"/>
    </location>
</feature>
<dbReference type="RefSeq" id="WP_010900017.1">
    <property type="nucleotide sequence ID" value="NZ_CP040441.1"/>
</dbReference>
<dbReference type="GeneID" id="87599437"/>
<dbReference type="PATRIC" id="fig|136160.3.peg.197"/>
<dbReference type="PANTHER" id="PTHR43471">
    <property type="entry name" value="ABC TRANSPORTER PERMEASE"/>
    <property type="match status" value="1"/>
</dbReference>
<reference evidence="7" key="1">
    <citation type="submission" date="2015-08" db="EMBL/GenBank/DDBJ databases">
        <title>Complete DNA Sequence of Pseudomonas syringae pv. actinidiae, the Causal Agent of Kiwifruit Canker Disease.</title>
        <authorList>
            <person name="Rikkerink E.H.A."/>
            <person name="Fineran P.C."/>
        </authorList>
    </citation>
    <scope>NUCLEOTIDE SEQUENCE</scope>
    <source>
        <strain evidence="7">DSM 13666</strain>
    </source>
</reference>
<evidence type="ECO:0000256" key="4">
    <source>
        <dbReference type="ARBA" id="ARBA00023136"/>
    </source>
</evidence>
<evidence type="ECO:0000259" key="6">
    <source>
        <dbReference type="Pfam" id="PF12698"/>
    </source>
</evidence>
<feature type="transmembrane region" description="Helical" evidence="5">
    <location>
        <begin position="126"/>
        <end position="147"/>
    </location>
</feature>
<sequence length="236" mass="26115">MTGSIRRIQAIFIKDWQDFLKNQYMLFTALLPLLTAAWIKRAGDGSIEIMIWPITLAFVVAGSFLQAGTIAEEKEKNTLRNLLLTPVSTTEIFIAKSLLSSLLTIGIVVVVIYLSGFSLPPSLPLFFLAILISLMIYVAIGTILGLLSRTVIETSVVGMPVLILFGMGTMIKQAIDLPVLSRVIEYLPNESLIQITTGLEEGVPFSAISSHFFILLVWMIVSIVVTVYIYGKRRFD</sequence>
<feature type="domain" description="ABC-2 type transporter transmembrane" evidence="6">
    <location>
        <begin position="53"/>
        <end position="227"/>
    </location>
</feature>
<feature type="transmembrane region" description="Helical" evidence="5">
    <location>
        <begin position="21"/>
        <end position="39"/>
    </location>
</feature>
<evidence type="ECO:0000256" key="1">
    <source>
        <dbReference type="ARBA" id="ARBA00004141"/>
    </source>
</evidence>
<dbReference type="Pfam" id="PF12698">
    <property type="entry name" value="ABC2_membrane_3"/>
    <property type="match status" value="1"/>
</dbReference>
<name>A0A0M0KF11_ALKHA</name>
<organism evidence="7">
    <name type="scientific">Halalkalibacterium halodurans</name>
    <name type="common">Bacillus halodurans</name>
    <dbReference type="NCBI Taxonomy" id="86665"/>
    <lineage>
        <taxon>Bacteria</taxon>
        <taxon>Bacillati</taxon>
        <taxon>Bacillota</taxon>
        <taxon>Bacilli</taxon>
        <taxon>Bacillales</taxon>
        <taxon>Bacillaceae</taxon>
        <taxon>Halalkalibacterium (ex Joshi et al. 2022)</taxon>
    </lineage>
</organism>
<evidence type="ECO:0000256" key="5">
    <source>
        <dbReference type="SAM" id="Phobius"/>
    </source>
</evidence>
<keyword evidence="3 5" id="KW-1133">Transmembrane helix</keyword>
<feature type="transmembrane region" description="Helical" evidence="5">
    <location>
        <begin position="92"/>
        <end position="114"/>
    </location>
</feature>
<comment type="subcellular location">
    <subcellularLocation>
        <location evidence="1">Membrane</location>
        <topology evidence="1">Multi-pass membrane protein</topology>
    </subcellularLocation>
</comment>
<dbReference type="EMBL" id="LILD01000001">
    <property type="protein sequence ID" value="KOO37435.1"/>
    <property type="molecule type" value="Genomic_DNA"/>
</dbReference>
<dbReference type="AlphaFoldDB" id="A0A0M0KF11"/>
<evidence type="ECO:0000256" key="3">
    <source>
        <dbReference type="ARBA" id="ARBA00022989"/>
    </source>
</evidence>
<dbReference type="OMA" id="FVINITF"/>
<evidence type="ECO:0000256" key="2">
    <source>
        <dbReference type="ARBA" id="ARBA00022692"/>
    </source>
</evidence>
<dbReference type="InterPro" id="IPR013525">
    <property type="entry name" value="ABC2_TM"/>
</dbReference>
<feature type="transmembrane region" description="Helical" evidence="5">
    <location>
        <begin position="212"/>
        <end position="231"/>
    </location>
</feature>
<keyword evidence="4 5" id="KW-0472">Membrane</keyword>
<evidence type="ECO:0000313" key="7">
    <source>
        <dbReference type="EMBL" id="KOO37435.1"/>
    </source>
</evidence>
<dbReference type="PANTHER" id="PTHR43471:SF1">
    <property type="entry name" value="ABC TRANSPORTER PERMEASE PROTEIN NOSY-RELATED"/>
    <property type="match status" value="1"/>
</dbReference>
<feature type="transmembrane region" description="Helical" evidence="5">
    <location>
        <begin position="154"/>
        <end position="175"/>
    </location>
</feature>
<gene>
    <name evidence="7" type="ORF">AMD02_00155</name>
</gene>
<accession>A0A0M0KF11</accession>
<dbReference type="GO" id="GO:0016020">
    <property type="term" value="C:membrane"/>
    <property type="evidence" value="ECO:0007669"/>
    <property type="project" value="UniProtKB-SubCell"/>
</dbReference>